<dbReference type="SUPFAM" id="SSF56399">
    <property type="entry name" value="ADP-ribosylation"/>
    <property type="match status" value="1"/>
</dbReference>
<dbReference type="NCBIfam" id="TIGR03696">
    <property type="entry name" value="Rhs_assc_core"/>
    <property type="match status" value="1"/>
</dbReference>
<dbReference type="Gene3D" id="2.180.10.10">
    <property type="entry name" value="RHS repeat-associated core"/>
    <property type="match status" value="1"/>
</dbReference>
<name>A0AAW8MCR4_9PSED</name>
<evidence type="ECO:0000313" key="2">
    <source>
        <dbReference type="EMBL" id="MDR6959123.1"/>
    </source>
</evidence>
<proteinExistence type="predicted"/>
<organism evidence="2 3">
    <name type="scientific">Pseudomonas brassicacearum</name>
    <dbReference type="NCBI Taxonomy" id="930166"/>
    <lineage>
        <taxon>Bacteria</taxon>
        <taxon>Pseudomonadati</taxon>
        <taxon>Pseudomonadota</taxon>
        <taxon>Gammaproteobacteria</taxon>
        <taxon>Pseudomonadales</taxon>
        <taxon>Pseudomonadaceae</taxon>
        <taxon>Pseudomonas</taxon>
    </lineage>
</organism>
<dbReference type="Gene3D" id="3.90.210.10">
    <property type="entry name" value="Heat-Labile Enterotoxin, subunit A"/>
    <property type="match status" value="1"/>
</dbReference>
<dbReference type="PANTHER" id="PTHR32305:SF15">
    <property type="entry name" value="PROTEIN RHSA-RELATED"/>
    <property type="match status" value="1"/>
</dbReference>
<comment type="caution">
    <text evidence="2">The sequence shown here is derived from an EMBL/GenBank/DDBJ whole genome shotgun (WGS) entry which is preliminary data.</text>
</comment>
<evidence type="ECO:0000313" key="3">
    <source>
        <dbReference type="Proteomes" id="UP001252613"/>
    </source>
</evidence>
<protein>
    <submittedName>
        <fullName evidence="2">Insecticidal toxin complex protein TccC</fullName>
    </submittedName>
</protein>
<dbReference type="AlphaFoldDB" id="A0AAW8MCR4"/>
<dbReference type="PANTHER" id="PTHR32305">
    <property type="match status" value="1"/>
</dbReference>
<dbReference type="RefSeq" id="WP_310361667.1">
    <property type="nucleotide sequence ID" value="NZ_JAVDVC010000005.1"/>
</dbReference>
<dbReference type="InterPro" id="IPR050708">
    <property type="entry name" value="T6SS_VgrG/RHS"/>
</dbReference>
<dbReference type="InterPro" id="IPR022385">
    <property type="entry name" value="Rhs_assc_core"/>
</dbReference>
<sequence>MGMDHRTPRLVVFDSRSLAVRSVDYYRSIERGPAQRRVNRSLFDAAGRGIKQWDPRLWALQQDDASAPASLSTMYSLSDAALHTVSVDAGIQIGLPGLANEGLRGWDGRGMHREVAYDDSLRPVAVFEQGAGQPRRCVERMKYGYPGQGDRDHNQHGQLIRHDDPAGTVLSESFSLTGQSLAQQRRFTLDAANPDWPELEADREPLLEPGDGFLSTWRLGPQSDALEQIDARGNRQQQTLTLDGRVFGSQLLLRDQSQWQPLVSDIRYNAEGQVEAETAGNGVRTRLTYSPQDGRLMSRSARHGDQVLQDLVYAYDPMGNVLSIEDKALPVRYFANQRIEPISRFIYDTLYQLTQATGWEAGALNQGPESVDRSDPAAVSNYRQTYRYDESGNLLELTHVGAQNHGHQMKVARYSNRCLPYRNDVPPTEEEIDAAFDARGNWLELEPGRSLAWDLRNQLGSVTPITRASGLDDSERYVYAGDGQRVRKLRTLQTSSRTLAAEVRYLPGLELRADSSNGESLQVVTVQGGLDSVRILHWESPPPSGENDHYRYSCSDHLGSISLELDHDARIISREHFYPFGETAYLAGDNEVEVSYKTLRYSGKERDATGLYYYGFRYYAPWLQRWVNPDPAGEVDGLNLYRMVRNNPLTFFDTDGLAPQPEGKPKDESSVSRIRQAFESSKSVSDQLTQVRQVPLIRTARPPLKQLPQRTAQVQASSVESFRPVEKVSTVHSESIRPTGSLSAPVGSQLLVGSHALTITQAGNIIVMRGDNRSPDEIRRAGGFFPRDNRGLKIKQEFREALMTKGFNTLANEHVRSPVPGYVSTGMDEDSGGYGDTRNYLYRMEIPGLEERSVDQQTLGMDKPFKFVPKGRLDARLLMSNNTLDQANFVAMIPPMTVEVTFITPIPSAYIVSFRKAGSREWESFH</sequence>
<dbReference type="EMBL" id="JAVDVC010000005">
    <property type="protein sequence ID" value="MDR6959123.1"/>
    <property type="molecule type" value="Genomic_DNA"/>
</dbReference>
<gene>
    <name evidence="2" type="ORF">J2W43_003110</name>
</gene>
<reference evidence="2" key="1">
    <citation type="submission" date="2023-07" db="EMBL/GenBank/DDBJ databases">
        <title>Sorghum-associated microbial communities from plants grown in Nebraska, USA.</title>
        <authorList>
            <person name="Schachtman D."/>
        </authorList>
    </citation>
    <scope>NUCLEOTIDE SEQUENCE</scope>
    <source>
        <strain evidence="2">3432</strain>
    </source>
</reference>
<evidence type="ECO:0000256" key="1">
    <source>
        <dbReference type="SAM" id="MobiDB-lite"/>
    </source>
</evidence>
<accession>A0AAW8MCR4</accession>
<dbReference type="Proteomes" id="UP001252613">
    <property type="component" value="Unassembled WGS sequence"/>
</dbReference>
<feature type="region of interest" description="Disordered" evidence="1">
    <location>
        <begin position="652"/>
        <end position="671"/>
    </location>
</feature>